<accession>A0ABQ2ENH8</accession>
<dbReference type="PRINTS" id="PR00364">
    <property type="entry name" value="DISEASERSIST"/>
</dbReference>
<dbReference type="InterPro" id="IPR001387">
    <property type="entry name" value="Cro/C1-type_HTH"/>
</dbReference>
<feature type="domain" description="HTH cro/C1-type" evidence="1">
    <location>
        <begin position="11"/>
        <end position="65"/>
    </location>
</feature>
<dbReference type="Proteomes" id="UP000647587">
    <property type="component" value="Unassembled WGS sequence"/>
</dbReference>
<dbReference type="Gene3D" id="3.40.50.300">
    <property type="entry name" value="P-loop containing nucleotide triphosphate hydrolases"/>
    <property type="match status" value="1"/>
</dbReference>
<evidence type="ECO:0000313" key="3">
    <source>
        <dbReference type="Proteomes" id="UP000647587"/>
    </source>
</evidence>
<dbReference type="RefSeq" id="WP_189005047.1">
    <property type="nucleotide sequence ID" value="NZ_BMPP01000003.1"/>
</dbReference>
<sequence>MTHDGGFGRWVYARRRELGVTQKKLARLVGCSPVTIQKIEEGRRRPSPHLAEALATHLDITADHHGLFLEAARQPSPVERTPAPPGRTPVVPVPVTPLLGRDHERVALTDLLVQTPRRLVTLTGSPGVGKSRLAEELAHDLLAAFDEVQFTGLAALTSPGQVWPDVARGFGLSGGSGPLLDRLGTRLGEGRVLLVLDNFEHLMDAAPGVTALLERAAGLRVLVTSREALRVSGEQVWPLAPLPLPGLDDACSDISRNPAVALFMERATAVWPGFRLEPGNTGQVADLCRKLDGLPLALELAAGQVGILSVEELHAELQTALLLRLGGGPVDRPSGSAAFWPPSPGATNGFLPHCRLDCSIWVSSRAGSRPQ</sequence>
<dbReference type="Gene3D" id="1.10.260.40">
    <property type="entry name" value="lambda repressor-like DNA-binding domains"/>
    <property type="match status" value="1"/>
</dbReference>
<reference evidence="3" key="1">
    <citation type="journal article" date="2019" name="Int. J. Syst. Evol. Microbiol.">
        <title>The Global Catalogue of Microorganisms (GCM) 10K type strain sequencing project: providing services to taxonomists for standard genome sequencing and annotation.</title>
        <authorList>
            <consortium name="The Broad Institute Genomics Platform"/>
            <consortium name="The Broad Institute Genome Sequencing Center for Infectious Disease"/>
            <person name="Wu L."/>
            <person name="Ma J."/>
        </authorList>
    </citation>
    <scope>NUCLEOTIDE SEQUENCE [LARGE SCALE GENOMIC DNA]</scope>
    <source>
        <strain evidence="3">JCM 30331</strain>
    </source>
</reference>
<dbReference type="InterPro" id="IPR027417">
    <property type="entry name" value="P-loop_NTPase"/>
</dbReference>
<dbReference type="SUPFAM" id="SSF52540">
    <property type="entry name" value="P-loop containing nucleoside triphosphate hydrolases"/>
    <property type="match status" value="1"/>
</dbReference>
<dbReference type="Pfam" id="PF01381">
    <property type="entry name" value="HTH_3"/>
    <property type="match status" value="1"/>
</dbReference>
<dbReference type="EMBL" id="BMPP01000003">
    <property type="protein sequence ID" value="GGK18125.1"/>
    <property type="molecule type" value="Genomic_DNA"/>
</dbReference>
<gene>
    <name evidence="2" type="ORF">GCM10008955_09420</name>
</gene>
<dbReference type="PROSITE" id="PS50943">
    <property type="entry name" value="HTH_CROC1"/>
    <property type="match status" value="1"/>
</dbReference>
<evidence type="ECO:0000313" key="2">
    <source>
        <dbReference type="EMBL" id="GGK18125.1"/>
    </source>
</evidence>
<dbReference type="CDD" id="cd00093">
    <property type="entry name" value="HTH_XRE"/>
    <property type="match status" value="1"/>
</dbReference>
<organism evidence="2 3">
    <name type="scientific">Deinococcus malanensis</name>
    <dbReference type="NCBI Taxonomy" id="1706855"/>
    <lineage>
        <taxon>Bacteria</taxon>
        <taxon>Thermotogati</taxon>
        <taxon>Deinococcota</taxon>
        <taxon>Deinococci</taxon>
        <taxon>Deinococcales</taxon>
        <taxon>Deinococcaceae</taxon>
        <taxon>Deinococcus</taxon>
    </lineage>
</organism>
<dbReference type="Pfam" id="PF13401">
    <property type="entry name" value="AAA_22"/>
    <property type="match status" value="1"/>
</dbReference>
<comment type="caution">
    <text evidence="2">The sequence shown here is derived from an EMBL/GenBank/DDBJ whole genome shotgun (WGS) entry which is preliminary data.</text>
</comment>
<name>A0ABQ2ENH8_9DEIO</name>
<dbReference type="PANTHER" id="PTHR47691">
    <property type="entry name" value="REGULATOR-RELATED"/>
    <property type="match status" value="1"/>
</dbReference>
<dbReference type="PANTHER" id="PTHR47691:SF3">
    <property type="entry name" value="HTH-TYPE TRANSCRIPTIONAL REGULATOR RV0890C-RELATED"/>
    <property type="match status" value="1"/>
</dbReference>
<dbReference type="InterPro" id="IPR010982">
    <property type="entry name" value="Lambda_DNA-bd_dom_sf"/>
</dbReference>
<evidence type="ECO:0000259" key="1">
    <source>
        <dbReference type="PROSITE" id="PS50943"/>
    </source>
</evidence>
<keyword evidence="3" id="KW-1185">Reference proteome</keyword>
<dbReference type="SMART" id="SM00530">
    <property type="entry name" value="HTH_XRE"/>
    <property type="match status" value="1"/>
</dbReference>
<protein>
    <recommendedName>
        <fullName evidence="1">HTH cro/C1-type domain-containing protein</fullName>
    </recommendedName>
</protein>
<proteinExistence type="predicted"/>
<dbReference type="InterPro" id="IPR049945">
    <property type="entry name" value="AAA_22"/>
</dbReference>
<dbReference type="SUPFAM" id="SSF47413">
    <property type="entry name" value="lambda repressor-like DNA-binding domains"/>
    <property type="match status" value="1"/>
</dbReference>